<evidence type="ECO:0000259" key="3">
    <source>
        <dbReference type="Pfam" id="PF01757"/>
    </source>
</evidence>
<dbReference type="Pfam" id="PF19040">
    <property type="entry name" value="SGNH"/>
    <property type="match status" value="1"/>
</dbReference>
<keyword evidence="5" id="KW-0808">Transferase</keyword>
<feature type="transmembrane region" description="Helical" evidence="2">
    <location>
        <begin position="52"/>
        <end position="72"/>
    </location>
</feature>
<dbReference type="RefSeq" id="WP_172803959.1">
    <property type="nucleotide sequence ID" value="NZ_LT629688.1"/>
</dbReference>
<dbReference type="Proteomes" id="UP000198546">
    <property type="component" value="Chromosome i"/>
</dbReference>
<feature type="transmembrane region" description="Helical" evidence="2">
    <location>
        <begin position="218"/>
        <end position="238"/>
    </location>
</feature>
<dbReference type="GO" id="GO:0016787">
    <property type="term" value="F:hydrolase activity"/>
    <property type="evidence" value="ECO:0007669"/>
    <property type="project" value="UniProtKB-KW"/>
</dbReference>
<dbReference type="Pfam" id="PF01757">
    <property type="entry name" value="Acyl_transf_3"/>
    <property type="match status" value="1"/>
</dbReference>
<dbReference type="GO" id="GO:0009103">
    <property type="term" value="P:lipopolysaccharide biosynthetic process"/>
    <property type="evidence" value="ECO:0007669"/>
    <property type="project" value="TreeGrafter"/>
</dbReference>
<dbReference type="STRING" id="675864.SAMN04489747_0020"/>
<feature type="transmembrane region" description="Helical" evidence="2">
    <location>
        <begin position="192"/>
        <end position="212"/>
    </location>
</feature>
<dbReference type="PANTHER" id="PTHR23028:SF53">
    <property type="entry name" value="ACYL_TRANSF_3 DOMAIN-CONTAINING PROTEIN"/>
    <property type="match status" value="1"/>
</dbReference>
<evidence type="ECO:0000313" key="6">
    <source>
        <dbReference type="Proteomes" id="UP000198546"/>
    </source>
</evidence>
<feature type="transmembrane region" description="Helical" evidence="2">
    <location>
        <begin position="315"/>
        <end position="336"/>
    </location>
</feature>
<dbReference type="InterPro" id="IPR043968">
    <property type="entry name" value="SGNH"/>
</dbReference>
<evidence type="ECO:0000313" key="5">
    <source>
        <dbReference type="EMBL" id="SDD03694.1"/>
    </source>
</evidence>
<evidence type="ECO:0000256" key="1">
    <source>
        <dbReference type="SAM" id="MobiDB-lite"/>
    </source>
</evidence>
<feature type="domain" description="Acyltransferase 3" evidence="3">
    <location>
        <begin position="27"/>
        <end position="362"/>
    </location>
</feature>
<feature type="domain" description="SGNH" evidence="4">
    <location>
        <begin position="463"/>
        <end position="699"/>
    </location>
</feature>
<dbReference type="EMBL" id="LT629688">
    <property type="protein sequence ID" value="SDD03694.1"/>
    <property type="molecule type" value="Genomic_DNA"/>
</dbReference>
<dbReference type="InterPro" id="IPR050879">
    <property type="entry name" value="Acyltransferase_3"/>
</dbReference>
<feature type="transmembrane region" description="Helical" evidence="2">
    <location>
        <begin position="165"/>
        <end position="180"/>
    </location>
</feature>
<protein>
    <submittedName>
        <fullName evidence="5">Peptidoglycan/LPS O-acetylase OafA/YrhL, contains acyltransferase and SGNH-hydrolase domains</fullName>
    </submittedName>
</protein>
<dbReference type="InterPro" id="IPR002656">
    <property type="entry name" value="Acyl_transf_3_dom"/>
</dbReference>
<keyword evidence="6" id="KW-1185">Reference proteome</keyword>
<organism evidence="5 6">
    <name type="scientific">Auraticoccus monumenti</name>
    <dbReference type="NCBI Taxonomy" id="675864"/>
    <lineage>
        <taxon>Bacteria</taxon>
        <taxon>Bacillati</taxon>
        <taxon>Actinomycetota</taxon>
        <taxon>Actinomycetes</taxon>
        <taxon>Propionibacteriales</taxon>
        <taxon>Propionibacteriaceae</taxon>
        <taxon>Auraticoccus</taxon>
    </lineage>
</organism>
<feature type="compositionally biased region" description="Polar residues" evidence="1">
    <location>
        <begin position="1"/>
        <end position="19"/>
    </location>
</feature>
<sequence>MTSTPVLTSAVRTPSTAAAGTTPHRRDIQGLRAVAVVLVLAYHAGVPGVPGGFVGVDVFFVISGFLITGLIVREVERTGRLDLPRFYARRIRRLLPATAVVLLATAAATAVALPVTRWESVLRDIAASALYVVNWRLAAQSVDYQAAEQASSPVQHFWSLAVEEQFYVVWPLVILLVIAVHRRRGWTLRRALAVGLALIVIPSLLWSASYTATDPAQAYFVTTTRLWELGVGAFLVLVLHRVARLSTTTLRLLGWAGLAGIALSALVYDDGTRFPGLAALLPVLSAAAVLAAGARPHAGGAGSLLSWGPAGQVGDLSYSLYLWHWPFVVVGTAIFGREDGTLWWVVGVLLVCTSVVPAWFTYVVVEHPIHTSRPFLRGRAVLATLVVCTLLPVAAAIALQDRLDRRVEAAMQQAAGGAGFGAAALGNDPARSPAGDPPAELGVVVPDLTVVAKDHGIDYSLGCHQARPEADEAKACEWGDRDSDFRVALVGDSHALQWVPTVSVIAEQESWALDSYTKSACGFHDVPILGGDPAAPFPECTRWNERLMEELLAGDYDLVLTTGSNSYLVVDDGQTLKGSDSDTALAESYARTWTRLTDAGAEVVALANTPWHTQDVPDCLAANERSPGVCATPREQALTTAGREQQEATQLATQVPLVDMNRWICPREACSPVIGGVITFRDRHHITATYARTLAPMLHRELERSGAVT</sequence>
<feature type="region of interest" description="Disordered" evidence="1">
    <location>
        <begin position="1"/>
        <end position="22"/>
    </location>
</feature>
<evidence type="ECO:0000259" key="4">
    <source>
        <dbReference type="Pfam" id="PF19040"/>
    </source>
</evidence>
<keyword evidence="2" id="KW-0472">Membrane</keyword>
<name>A0A1G6RH64_9ACTN</name>
<feature type="transmembrane region" description="Helical" evidence="2">
    <location>
        <begin position="342"/>
        <end position="364"/>
    </location>
</feature>
<accession>A0A1G6RH64</accession>
<reference evidence="5 6" key="1">
    <citation type="submission" date="2016-10" db="EMBL/GenBank/DDBJ databases">
        <authorList>
            <person name="de Groot N.N."/>
        </authorList>
    </citation>
    <scope>NUCLEOTIDE SEQUENCE [LARGE SCALE GENOMIC DNA]</scope>
    <source>
        <strain evidence="5 6">MON 2.2</strain>
    </source>
</reference>
<gene>
    <name evidence="5" type="ORF">SAMN04489747_0020</name>
</gene>
<keyword evidence="5" id="KW-0012">Acyltransferase</keyword>
<feature type="transmembrane region" description="Helical" evidence="2">
    <location>
        <begin position="93"/>
        <end position="113"/>
    </location>
</feature>
<keyword evidence="2" id="KW-0812">Transmembrane</keyword>
<proteinExistence type="predicted"/>
<evidence type="ECO:0000256" key="2">
    <source>
        <dbReference type="SAM" id="Phobius"/>
    </source>
</evidence>
<feature type="transmembrane region" description="Helical" evidence="2">
    <location>
        <begin position="250"/>
        <end position="268"/>
    </location>
</feature>
<feature type="transmembrane region" description="Helical" evidence="2">
    <location>
        <begin position="376"/>
        <end position="399"/>
    </location>
</feature>
<keyword evidence="5" id="KW-0378">Hydrolase</keyword>
<dbReference type="PANTHER" id="PTHR23028">
    <property type="entry name" value="ACETYLTRANSFERASE"/>
    <property type="match status" value="1"/>
</dbReference>
<dbReference type="GO" id="GO:0016020">
    <property type="term" value="C:membrane"/>
    <property type="evidence" value="ECO:0007669"/>
    <property type="project" value="TreeGrafter"/>
</dbReference>
<dbReference type="AlphaFoldDB" id="A0A1G6RH64"/>
<keyword evidence="2" id="KW-1133">Transmembrane helix</keyword>
<dbReference type="GO" id="GO:0016747">
    <property type="term" value="F:acyltransferase activity, transferring groups other than amino-acyl groups"/>
    <property type="evidence" value="ECO:0007669"/>
    <property type="project" value="InterPro"/>
</dbReference>